<organism evidence="1 2">
    <name type="scientific">Mycobacterium dioxanotrophicus</name>
    <dbReference type="NCBI Taxonomy" id="482462"/>
    <lineage>
        <taxon>Bacteria</taxon>
        <taxon>Bacillati</taxon>
        <taxon>Actinomycetota</taxon>
        <taxon>Actinomycetes</taxon>
        <taxon>Mycobacteriales</taxon>
        <taxon>Mycobacteriaceae</taxon>
        <taxon>Mycobacterium</taxon>
    </lineage>
</organism>
<reference evidence="1 2" key="1">
    <citation type="submission" date="2017-04" db="EMBL/GenBank/DDBJ databases">
        <title>Whole Genome Sequence of 1,4-Dioxane Degrading Bacterium Mycobacterium dioxanotrophicus PH-06.</title>
        <authorList>
            <person name="He Y."/>
        </authorList>
    </citation>
    <scope>NUCLEOTIDE SEQUENCE [LARGE SCALE GENOMIC DNA]</scope>
    <source>
        <strain evidence="1 2">PH-06</strain>
    </source>
</reference>
<dbReference type="EMBL" id="CP020809">
    <property type="protein sequence ID" value="ART69102.1"/>
    <property type="molecule type" value="Genomic_DNA"/>
</dbReference>
<protein>
    <submittedName>
        <fullName evidence="1">Uncharacterized protein</fullName>
    </submittedName>
</protein>
<proteinExistence type="predicted"/>
<name>A0A1Y0C1R3_9MYCO</name>
<sequence length="78" mass="8240">MWLAWMDTGLVFVGVVAVAAGAVDAELFFRGAFAFQFVGQDAGVGLVPFAPSPAREARAVVVLFVLRAFGAGFNARVY</sequence>
<dbReference type="Proteomes" id="UP000195331">
    <property type="component" value="Chromosome"/>
</dbReference>
<evidence type="ECO:0000313" key="2">
    <source>
        <dbReference type="Proteomes" id="UP000195331"/>
    </source>
</evidence>
<accession>A0A1Y0C1R3</accession>
<evidence type="ECO:0000313" key="1">
    <source>
        <dbReference type="EMBL" id="ART69102.1"/>
    </source>
</evidence>
<dbReference type="AlphaFoldDB" id="A0A1Y0C1R3"/>
<keyword evidence="2" id="KW-1185">Reference proteome</keyword>
<dbReference type="KEGG" id="mdx:BTO20_11360"/>
<gene>
    <name evidence="1" type="ORF">BTO20_11360</name>
</gene>